<comment type="caution">
    <text evidence="2">The sequence shown here is derived from an EMBL/GenBank/DDBJ whole genome shotgun (WGS) entry which is preliminary data.</text>
</comment>
<protein>
    <submittedName>
        <fullName evidence="2">Helix-turn-helix domain-containing protein</fullName>
    </submittedName>
</protein>
<proteinExistence type="predicted"/>
<reference evidence="3" key="1">
    <citation type="journal article" date="2019" name="Int. J. Syst. Evol. Microbiol.">
        <title>The Global Catalogue of Microorganisms (GCM) 10K type strain sequencing project: providing services to taxonomists for standard genome sequencing and annotation.</title>
        <authorList>
            <consortium name="The Broad Institute Genomics Platform"/>
            <consortium name="The Broad Institute Genome Sequencing Center for Infectious Disease"/>
            <person name="Wu L."/>
            <person name="Ma J."/>
        </authorList>
    </citation>
    <scope>NUCLEOTIDE SEQUENCE [LARGE SCALE GENOMIC DNA]</scope>
    <source>
        <strain evidence="3">CCUG 50754</strain>
    </source>
</reference>
<dbReference type="RefSeq" id="WP_378753061.1">
    <property type="nucleotide sequence ID" value="NZ_JBHSSV010000013.1"/>
</dbReference>
<dbReference type="Pfam" id="PF12728">
    <property type="entry name" value="HTH_17"/>
    <property type="match status" value="1"/>
</dbReference>
<organism evidence="2 3">
    <name type="scientific">Microbacterium koreense</name>
    <dbReference type="NCBI Taxonomy" id="323761"/>
    <lineage>
        <taxon>Bacteria</taxon>
        <taxon>Bacillati</taxon>
        <taxon>Actinomycetota</taxon>
        <taxon>Actinomycetes</taxon>
        <taxon>Micrococcales</taxon>
        <taxon>Microbacteriaceae</taxon>
        <taxon>Microbacterium</taxon>
    </lineage>
</organism>
<evidence type="ECO:0000313" key="2">
    <source>
        <dbReference type="EMBL" id="MFD0782052.1"/>
    </source>
</evidence>
<name>A0ABW2ZTR4_9MICO</name>
<feature type="domain" description="Helix-turn-helix" evidence="1">
    <location>
        <begin position="15"/>
        <end position="62"/>
    </location>
</feature>
<gene>
    <name evidence="2" type="ORF">ACFQZV_12185</name>
</gene>
<keyword evidence="3" id="KW-1185">Reference proteome</keyword>
<dbReference type="InterPro" id="IPR041657">
    <property type="entry name" value="HTH_17"/>
</dbReference>
<dbReference type="EMBL" id="JBHTIM010000001">
    <property type="protein sequence ID" value="MFD0782052.1"/>
    <property type="molecule type" value="Genomic_DNA"/>
</dbReference>
<sequence length="93" mass="10311">MSPVPPAERRFVAPSQAAEILQISVDEVMSLVQSGQVRGARVGSPARWRIEEAGLAEYLDAQTELARREALWNQSHEASFPELWGTGRVRHGD</sequence>
<evidence type="ECO:0000259" key="1">
    <source>
        <dbReference type="Pfam" id="PF12728"/>
    </source>
</evidence>
<evidence type="ECO:0000313" key="3">
    <source>
        <dbReference type="Proteomes" id="UP001597042"/>
    </source>
</evidence>
<dbReference type="Proteomes" id="UP001597042">
    <property type="component" value="Unassembled WGS sequence"/>
</dbReference>
<accession>A0ABW2ZTR4</accession>